<protein>
    <recommendedName>
        <fullName evidence="1">DUF7455 domain-containing protein</fullName>
    </recommendedName>
</protein>
<dbReference type="Proteomes" id="UP000000731">
    <property type="component" value="Segment"/>
</dbReference>
<organism evidence="2 3">
    <name type="scientific">Mycobacterium phage Barnyard</name>
    <dbReference type="NCBI Taxonomy" id="205880"/>
    <lineage>
        <taxon>Viruses</taxon>
        <taxon>Duplodnaviria</taxon>
        <taxon>Heunggongvirae</taxon>
        <taxon>Uroviricota</taxon>
        <taxon>Caudoviricetes</taxon>
        <taxon>Barnyardvirus</taxon>
        <taxon>Barnyardvirus barnyard</taxon>
    </lineage>
</organism>
<reference evidence="2 3" key="1">
    <citation type="journal article" date="2003" name="Cell">
        <title>Origins of highly mosaic mycobacteriophage genomes.</title>
        <authorList>
            <person name="Pedulla M.L."/>
            <person name="Ford M.E."/>
            <person name="Houtz J.M."/>
            <person name="Karthikeyan T."/>
            <person name="Wadsworth C."/>
            <person name="Lewis J.A."/>
            <person name="Jacobs-Sera D."/>
            <person name="Falbo J."/>
            <person name="Gross J."/>
            <person name="Pannunzio N.R."/>
            <person name="Brucker W."/>
            <person name="Kumar V."/>
            <person name="Kandasamy J."/>
            <person name="Keenan L."/>
            <person name="Bardarov S."/>
            <person name="Kriakov J."/>
            <person name="Lawrence J.G."/>
            <person name="Jacobs W.R. Jr."/>
            <person name="Hendrix R.W."/>
            <person name="Hatfull G.F."/>
        </authorList>
    </citation>
    <scope>NUCLEOTIDE SEQUENCE</scope>
</reference>
<accession>Q856C0</accession>
<dbReference type="RefSeq" id="NP_818590.1">
    <property type="nucleotide sequence ID" value="NC_004689.1"/>
</dbReference>
<dbReference type="InterPro" id="IPR055878">
    <property type="entry name" value="DUF7455"/>
</dbReference>
<proteinExistence type="predicted"/>
<keyword evidence="3" id="KW-1185">Reference proteome</keyword>
<dbReference type="KEGG" id="vg:1260254"/>
<evidence type="ECO:0000259" key="1">
    <source>
        <dbReference type="Pfam" id="PF24254"/>
    </source>
</evidence>
<dbReference type="EMBL" id="AY129339">
    <property type="protein sequence ID" value="AAN02106.1"/>
    <property type="molecule type" value="Genomic_DNA"/>
</dbReference>
<dbReference type="Pfam" id="PF24254">
    <property type="entry name" value="DUF7455"/>
    <property type="match status" value="1"/>
</dbReference>
<sequence length="64" mass="6793">MSAPAKVIRTLTRADRCDRCSAAATVALQLKSGELMFCGHHYTQHHPVLLTSGAIIVGQAGEDS</sequence>
<evidence type="ECO:0000313" key="3">
    <source>
        <dbReference type="Proteomes" id="UP000000731"/>
    </source>
</evidence>
<feature type="domain" description="DUF7455" evidence="1">
    <location>
        <begin position="11"/>
        <end position="61"/>
    </location>
</feature>
<gene>
    <name evidence="2" type="primary">52</name>
    <name evidence="2" type="ORF">PBI_BARNYARD_52</name>
</gene>
<name>Q856C0_9CAUD</name>
<evidence type="ECO:0000313" key="2">
    <source>
        <dbReference type="EMBL" id="AAN02106.1"/>
    </source>
</evidence>